<accession>A0ABR2RGY0</accession>
<protein>
    <submittedName>
        <fullName evidence="1">Uncharacterized protein</fullName>
    </submittedName>
</protein>
<evidence type="ECO:0000313" key="1">
    <source>
        <dbReference type="EMBL" id="KAK9012192.1"/>
    </source>
</evidence>
<proteinExistence type="predicted"/>
<dbReference type="EMBL" id="JBBPBN010000022">
    <property type="protein sequence ID" value="KAK9012192.1"/>
    <property type="molecule type" value="Genomic_DNA"/>
</dbReference>
<organism evidence="1 2">
    <name type="scientific">Hibiscus sabdariffa</name>
    <name type="common">roselle</name>
    <dbReference type="NCBI Taxonomy" id="183260"/>
    <lineage>
        <taxon>Eukaryota</taxon>
        <taxon>Viridiplantae</taxon>
        <taxon>Streptophyta</taxon>
        <taxon>Embryophyta</taxon>
        <taxon>Tracheophyta</taxon>
        <taxon>Spermatophyta</taxon>
        <taxon>Magnoliopsida</taxon>
        <taxon>eudicotyledons</taxon>
        <taxon>Gunneridae</taxon>
        <taxon>Pentapetalae</taxon>
        <taxon>rosids</taxon>
        <taxon>malvids</taxon>
        <taxon>Malvales</taxon>
        <taxon>Malvaceae</taxon>
        <taxon>Malvoideae</taxon>
        <taxon>Hibiscus</taxon>
    </lineage>
</organism>
<sequence>MGIQHDTGCRKVHNHSREVQVAGSKTHHHRQRVPLHGCMRPSIDNCHGMPLAKTQASTVSAASRDNICKSLNTLGHEIDWCKLCIMDPHVPTIQDTLE</sequence>
<evidence type="ECO:0000313" key="2">
    <source>
        <dbReference type="Proteomes" id="UP001396334"/>
    </source>
</evidence>
<reference evidence="1 2" key="1">
    <citation type="journal article" date="2024" name="G3 (Bethesda)">
        <title>Genome assembly of Hibiscus sabdariffa L. provides insights into metabolisms of medicinal natural products.</title>
        <authorList>
            <person name="Kim T."/>
        </authorList>
    </citation>
    <scope>NUCLEOTIDE SEQUENCE [LARGE SCALE GENOMIC DNA]</scope>
    <source>
        <strain evidence="1">TK-2024</strain>
        <tissue evidence="1">Old leaves</tissue>
    </source>
</reference>
<keyword evidence="2" id="KW-1185">Reference proteome</keyword>
<dbReference type="Proteomes" id="UP001396334">
    <property type="component" value="Unassembled WGS sequence"/>
</dbReference>
<gene>
    <name evidence="1" type="ORF">V6N11_040259</name>
</gene>
<comment type="caution">
    <text evidence="1">The sequence shown here is derived from an EMBL/GenBank/DDBJ whole genome shotgun (WGS) entry which is preliminary data.</text>
</comment>
<name>A0ABR2RGY0_9ROSI</name>